<evidence type="ECO:0000313" key="2">
    <source>
        <dbReference type="EMBL" id="ELZ98761.1"/>
    </source>
</evidence>
<dbReference type="STRING" id="662479.C440_00355"/>
<dbReference type="SUPFAM" id="SSF48208">
    <property type="entry name" value="Six-hairpin glycosidases"/>
    <property type="match status" value="1"/>
</dbReference>
<gene>
    <name evidence="2" type="ORF">C440_00355</name>
</gene>
<dbReference type="PIRSF" id="PIRSF006402">
    <property type="entry name" value="UCP006402_thioredoxin"/>
    <property type="match status" value="1"/>
</dbReference>
<dbReference type="GO" id="GO:0005975">
    <property type="term" value="P:carbohydrate metabolic process"/>
    <property type="evidence" value="ECO:0007669"/>
    <property type="project" value="InterPro"/>
</dbReference>
<evidence type="ECO:0000259" key="1">
    <source>
        <dbReference type="Pfam" id="PF03190"/>
    </source>
</evidence>
<evidence type="ECO:0000313" key="3">
    <source>
        <dbReference type="Proteomes" id="UP000011550"/>
    </source>
</evidence>
<dbReference type="AlphaFoldDB" id="M0IPK5"/>
<dbReference type="InterPro" id="IPR024705">
    <property type="entry name" value="Ssp411"/>
</dbReference>
<dbReference type="PANTHER" id="PTHR42899">
    <property type="entry name" value="SPERMATOGENESIS-ASSOCIATED PROTEIN 20"/>
    <property type="match status" value="1"/>
</dbReference>
<name>M0IPK5_9EURY</name>
<sequence>MTNPVGRNRLDEEQSPYLRQHVDNPVNWQPWDEAALDAAREQDKPIFLSIGYSACHWCHVMADESFSDPEIAEVLNEHFIPVKVDREERPDLDRIYQTICQLVTGGGGWPLSVWLTPQGKPFFVGTYFPPEPRRGAPGFRDLVESFAETWQTDRDEIENRAEQWTHAITDRLEETPDTPGEAPGSEILDQTVQAALRAADRDDGGFGGGPKFPQPGRIDAILRGYAITGRREALDVAVEALDAMANGGLRDHLGGGFHRYCVDKDWTVPHFEKMLYDQAGLAARYLDAYRLTGNESYAAVARETFEFVRRELSHDDGGFFATLDAQSDGEEGTFYVWTPEAVRSHLPELEADLFCDRYGVTPGGNFENKTTVLNVSATLSDLAAEYDLSEDEVEDHLEEAKKTLFAARADRERPARDEKVLAGWNGLMISAFAQGAVALEDDSLAADARRALDFVREHLWDEASETLSRRVMNGEVKGDGYLEDYAFLARGAFDLYQATGDLEPLSFAIDLARATNREFYDAAAGTLYFTPESGEALVTRPQEATDQSTPSSLGVATSLFLDLEHFAPDAGFGEAADAVLESYANRIRGSPLEHVSLVLATEKAASGVPELTAAADEMPDEWRETLASRYLPGLVVSRRPATDDELDVWLDELELDEAPPIWAAREATDGKPTVYACESFTCSAPTHDIDEALAWFTAGDDA</sequence>
<dbReference type="InterPro" id="IPR036249">
    <property type="entry name" value="Thioredoxin-like_sf"/>
</dbReference>
<dbReference type="InterPro" id="IPR004879">
    <property type="entry name" value="Ssp411-like_TRX"/>
</dbReference>
<proteinExistence type="predicted"/>
<keyword evidence="3" id="KW-1185">Reference proteome</keyword>
<dbReference type="OrthoDB" id="28016at2157"/>
<protein>
    <recommendedName>
        <fullName evidence="1">Spermatogenesis-associated protein 20-like TRX domain-containing protein</fullName>
    </recommendedName>
</protein>
<comment type="caution">
    <text evidence="2">The sequence shown here is derived from an EMBL/GenBank/DDBJ whole genome shotgun (WGS) entry which is preliminary data.</text>
</comment>
<feature type="domain" description="Spermatogenesis-associated protein 20-like TRX" evidence="1">
    <location>
        <begin position="8"/>
        <end position="168"/>
    </location>
</feature>
<dbReference type="PATRIC" id="fig|662479.7.peg.72"/>
<dbReference type="EMBL" id="AOLN01000001">
    <property type="protein sequence ID" value="ELZ98761.1"/>
    <property type="molecule type" value="Genomic_DNA"/>
</dbReference>
<dbReference type="PANTHER" id="PTHR42899:SF1">
    <property type="entry name" value="SPERMATOGENESIS-ASSOCIATED PROTEIN 20"/>
    <property type="match status" value="1"/>
</dbReference>
<dbReference type="Pfam" id="PF03190">
    <property type="entry name" value="Thioredox_DsbH"/>
    <property type="match status" value="1"/>
</dbReference>
<dbReference type="Gene3D" id="3.40.30.10">
    <property type="entry name" value="Glutaredoxin"/>
    <property type="match status" value="1"/>
</dbReference>
<dbReference type="InterPro" id="IPR008928">
    <property type="entry name" value="6-hairpin_glycosidase_sf"/>
</dbReference>
<dbReference type="InterPro" id="IPR012341">
    <property type="entry name" value="6hp_glycosidase-like_sf"/>
</dbReference>
<accession>M0IPK5</accession>
<dbReference type="SUPFAM" id="SSF52833">
    <property type="entry name" value="Thioredoxin-like"/>
    <property type="match status" value="1"/>
</dbReference>
<dbReference type="Gene3D" id="1.50.10.10">
    <property type="match status" value="2"/>
</dbReference>
<dbReference type="RefSeq" id="WP_008317164.1">
    <property type="nucleotide sequence ID" value="NZ_AOLN01000001.1"/>
</dbReference>
<dbReference type="Proteomes" id="UP000011550">
    <property type="component" value="Unassembled WGS sequence"/>
</dbReference>
<dbReference type="CDD" id="cd02955">
    <property type="entry name" value="SSP411"/>
    <property type="match status" value="1"/>
</dbReference>
<reference evidence="2 3" key="1">
    <citation type="journal article" date="2014" name="PLoS Genet.">
        <title>Phylogenetically driven sequencing of extremely halophilic archaea reveals strategies for static and dynamic osmo-response.</title>
        <authorList>
            <person name="Becker E.A."/>
            <person name="Seitzer P.M."/>
            <person name="Tritt A."/>
            <person name="Larsen D."/>
            <person name="Krusor M."/>
            <person name="Yao A.I."/>
            <person name="Wu D."/>
            <person name="Madern D."/>
            <person name="Eisen J.A."/>
            <person name="Darling A.E."/>
            <person name="Facciotti M.T."/>
        </authorList>
    </citation>
    <scope>NUCLEOTIDE SEQUENCE [LARGE SCALE GENOMIC DNA]</scope>
    <source>
        <strain evidence="2 3">ATCC BAA-1512</strain>
    </source>
</reference>
<organism evidence="2 3">
    <name type="scientific">Haloferax mucosum ATCC BAA-1512</name>
    <dbReference type="NCBI Taxonomy" id="662479"/>
    <lineage>
        <taxon>Archaea</taxon>
        <taxon>Methanobacteriati</taxon>
        <taxon>Methanobacteriota</taxon>
        <taxon>Stenosarchaea group</taxon>
        <taxon>Halobacteria</taxon>
        <taxon>Halobacteriales</taxon>
        <taxon>Haloferacaceae</taxon>
        <taxon>Haloferax</taxon>
    </lineage>
</organism>